<gene>
    <name evidence="1" type="ORF">QAD02_021867</name>
</gene>
<dbReference type="EMBL" id="CM056741">
    <property type="protein sequence ID" value="KAJ8686073.1"/>
    <property type="molecule type" value="Genomic_DNA"/>
</dbReference>
<evidence type="ECO:0000313" key="1">
    <source>
        <dbReference type="EMBL" id="KAJ8686073.1"/>
    </source>
</evidence>
<accession>A0ACC2PSI6</accession>
<sequence length="641" mass="73952">MQPFSHLETEHKRIKIMKERGLIMPEPYILGSETQIKYQNGQIIKEIINVVAHWVPLRKTFQAFFQLPGVLGATLEYMQELYADHSILRNLIQAELWMEKINRYYQGKIVIPFVIYSDPFEINDCLGSHRGISKLEGVYCSIPCLPPEFRSAIQNIFLVLLYYAADRKRFSNEDIFTQLIDEINYLEEVGLEFDINGNVYTIYFALAQLIGDHLGLNALMDMVESFNDCYFCRTCITHPYNAKTDLRERKSDLRHVEDYSKHVELGYKSTGLRRNSVWNKVKYYHVYLNSYSDVLHDIPEGFLSYGIPQVLHHFVFKAKKKVDLGILNDRLNTFNYTINGLSNKPPPITVEELRRKTTSFSASERLTFTLILPMLIGDLIDFGDEVWQYYLSMRRIVDITYAKQLQGETCDLLDTEVEEHNEMFQRLFNATLKAKHHAGTHFGRHIRKVGPLANLSTDRFESKNKTFKVSAESTTSRKQPTFTLSFKNQCSSFNRMSKKQGFVPKFETGPKYSLSERLIRNVSEISGVVLQNLGSNETSWINVNGIRYNVGGCIVISTKTEDMPCFGIIDHIIVNNDGHRASFCCTNLYTNFFDENLHAFNVSSSNETVYIPDTEKLESIVPVIIHCMPNGQIYVTLKRSL</sequence>
<reference evidence="1" key="1">
    <citation type="submission" date="2023-04" db="EMBL/GenBank/DDBJ databases">
        <title>A chromosome-level genome assembly of the parasitoid wasp Eretmocerus hayati.</title>
        <authorList>
            <person name="Zhong Y."/>
            <person name="Liu S."/>
            <person name="Liu Y."/>
        </authorList>
    </citation>
    <scope>NUCLEOTIDE SEQUENCE</scope>
    <source>
        <strain evidence="1">ZJU_SS_LIU_2023</strain>
    </source>
</reference>
<comment type="caution">
    <text evidence="1">The sequence shown here is derived from an EMBL/GenBank/DDBJ whole genome shotgun (WGS) entry which is preliminary data.</text>
</comment>
<proteinExistence type="predicted"/>
<protein>
    <submittedName>
        <fullName evidence="1">Uncharacterized protein</fullName>
    </submittedName>
</protein>
<organism evidence="1 2">
    <name type="scientific">Eretmocerus hayati</name>
    <dbReference type="NCBI Taxonomy" id="131215"/>
    <lineage>
        <taxon>Eukaryota</taxon>
        <taxon>Metazoa</taxon>
        <taxon>Ecdysozoa</taxon>
        <taxon>Arthropoda</taxon>
        <taxon>Hexapoda</taxon>
        <taxon>Insecta</taxon>
        <taxon>Pterygota</taxon>
        <taxon>Neoptera</taxon>
        <taxon>Endopterygota</taxon>
        <taxon>Hymenoptera</taxon>
        <taxon>Apocrita</taxon>
        <taxon>Proctotrupomorpha</taxon>
        <taxon>Chalcidoidea</taxon>
        <taxon>Aphelinidae</taxon>
        <taxon>Aphelininae</taxon>
        <taxon>Eretmocerus</taxon>
    </lineage>
</organism>
<evidence type="ECO:0000313" key="2">
    <source>
        <dbReference type="Proteomes" id="UP001239111"/>
    </source>
</evidence>
<dbReference type="Proteomes" id="UP001239111">
    <property type="component" value="Chromosome 1"/>
</dbReference>
<keyword evidence="2" id="KW-1185">Reference proteome</keyword>
<name>A0ACC2PSI6_9HYME</name>